<sequence>MAQKLLLIVGPTAVGKTALAVELAQKFNGEVISGDSMQIYRGLDIGTAKVTPAEMQGIKHYMLDINEIDQRFSVADFIAQCKQDAQMIAKEDKLPILAGGTGFYLHALLNDFKLGQDSYAQAEITRNKWHAFAAEHGQKKLWEKLAQIDPKAAAKIPFQNEQRVVRALEVYEKTGNLFSSQADQKSLAYDALIIGLTTERALLYERINQRVDLMLEQGLLAEARFLYEKGGVQLPPGKGIGYKEFYPYFEDKITLEEAVLAVKQNSRRYAKRQLTWFRNKMDVNWFDIVQHPAQKEKIIELVTDWLAK</sequence>
<evidence type="ECO:0000313" key="14">
    <source>
        <dbReference type="EMBL" id="KRM73632.1"/>
    </source>
</evidence>
<dbReference type="GO" id="GO:0052381">
    <property type="term" value="F:tRNA dimethylallyltransferase activity"/>
    <property type="evidence" value="ECO:0007669"/>
    <property type="project" value="UniProtKB-UniRule"/>
</dbReference>
<dbReference type="RefSeq" id="WP_056959497.1">
    <property type="nucleotide sequence ID" value="NZ_AYYN01000140.1"/>
</dbReference>
<comment type="catalytic activity">
    <reaction evidence="9 10 11">
        <text>adenosine(37) in tRNA + dimethylallyl diphosphate = N(6)-dimethylallyladenosine(37) in tRNA + diphosphate</text>
        <dbReference type="Rhea" id="RHEA:26482"/>
        <dbReference type="Rhea" id="RHEA-COMP:10162"/>
        <dbReference type="Rhea" id="RHEA-COMP:10375"/>
        <dbReference type="ChEBI" id="CHEBI:33019"/>
        <dbReference type="ChEBI" id="CHEBI:57623"/>
        <dbReference type="ChEBI" id="CHEBI:74411"/>
        <dbReference type="ChEBI" id="CHEBI:74415"/>
        <dbReference type="EC" id="2.5.1.75"/>
    </reaction>
</comment>
<reference evidence="14 15" key="1">
    <citation type="journal article" date="2015" name="Genome Announc.">
        <title>Expanding the biotechnology potential of lactobacilli through comparative genomics of 213 strains and associated genera.</title>
        <authorList>
            <person name="Sun Z."/>
            <person name="Harris H.M."/>
            <person name="McCann A."/>
            <person name="Guo C."/>
            <person name="Argimon S."/>
            <person name="Zhang W."/>
            <person name="Yang X."/>
            <person name="Jeffery I.B."/>
            <person name="Cooney J.C."/>
            <person name="Kagawa T.F."/>
            <person name="Liu W."/>
            <person name="Song Y."/>
            <person name="Salvetti E."/>
            <person name="Wrobel A."/>
            <person name="Rasinkangas P."/>
            <person name="Parkhill J."/>
            <person name="Rea M.C."/>
            <person name="O'Sullivan O."/>
            <person name="Ritari J."/>
            <person name="Douillard F.P."/>
            <person name="Paul Ross R."/>
            <person name="Yang R."/>
            <person name="Briner A.E."/>
            <person name="Felis G.E."/>
            <person name="de Vos W.M."/>
            <person name="Barrangou R."/>
            <person name="Klaenhammer T.R."/>
            <person name="Caufield P.W."/>
            <person name="Cui Y."/>
            <person name="Zhang H."/>
            <person name="O'Toole P.W."/>
        </authorList>
    </citation>
    <scope>NUCLEOTIDE SEQUENCE [LARGE SCALE GENOMIC DNA]</scope>
    <source>
        <strain evidence="14 15">DSM 20452</strain>
    </source>
</reference>
<dbReference type="PANTHER" id="PTHR11088">
    <property type="entry name" value="TRNA DIMETHYLALLYLTRANSFERASE"/>
    <property type="match status" value="1"/>
</dbReference>
<dbReference type="EC" id="2.5.1.75" evidence="10"/>
<evidence type="ECO:0000256" key="2">
    <source>
        <dbReference type="ARBA" id="ARBA00003213"/>
    </source>
</evidence>
<keyword evidence="4 10" id="KW-0808">Transferase</keyword>
<organism evidence="14 15">
    <name type="scientific">Ligilactobacillus murinus DSM 20452 = NBRC 14221</name>
    <dbReference type="NCBI Taxonomy" id="1423772"/>
    <lineage>
        <taxon>Bacteria</taxon>
        <taxon>Bacillati</taxon>
        <taxon>Bacillota</taxon>
        <taxon>Bacilli</taxon>
        <taxon>Lactobacillales</taxon>
        <taxon>Lactobacillaceae</taxon>
        <taxon>Ligilactobacillus</taxon>
    </lineage>
</organism>
<evidence type="ECO:0000256" key="10">
    <source>
        <dbReference type="HAMAP-Rule" id="MF_00185"/>
    </source>
</evidence>
<feature type="region of interest" description="Interaction with substrate tRNA" evidence="10">
    <location>
        <begin position="35"/>
        <end position="38"/>
    </location>
</feature>
<dbReference type="HAMAP" id="MF_00185">
    <property type="entry name" value="IPP_trans"/>
    <property type="match status" value="1"/>
</dbReference>
<dbReference type="NCBIfam" id="TIGR00174">
    <property type="entry name" value="miaA"/>
    <property type="match status" value="1"/>
</dbReference>
<proteinExistence type="inferred from homology"/>
<evidence type="ECO:0000256" key="5">
    <source>
        <dbReference type="ARBA" id="ARBA00022694"/>
    </source>
</evidence>
<evidence type="ECO:0000256" key="8">
    <source>
        <dbReference type="ARBA" id="ARBA00022842"/>
    </source>
</evidence>
<feature type="binding site" evidence="10">
    <location>
        <begin position="12"/>
        <end position="17"/>
    </location>
    <ligand>
        <name>substrate</name>
    </ligand>
</feature>
<dbReference type="SUPFAM" id="SSF52540">
    <property type="entry name" value="P-loop containing nucleoside triphosphate hydrolases"/>
    <property type="match status" value="2"/>
</dbReference>
<evidence type="ECO:0000256" key="7">
    <source>
        <dbReference type="ARBA" id="ARBA00022840"/>
    </source>
</evidence>
<keyword evidence="5 10" id="KW-0819">tRNA processing</keyword>
<keyword evidence="7 10" id="KW-0067">ATP-binding</keyword>
<dbReference type="InterPro" id="IPR018022">
    <property type="entry name" value="IPT"/>
</dbReference>
<dbReference type="Gene3D" id="1.10.20.140">
    <property type="match status" value="1"/>
</dbReference>
<evidence type="ECO:0000256" key="13">
    <source>
        <dbReference type="RuleBase" id="RU003785"/>
    </source>
</evidence>
<accession>A0A0R2B2X1</accession>
<comment type="subunit">
    <text evidence="10">Monomer.</text>
</comment>
<evidence type="ECO:0000256" key="4">
    <source>
        <dbReference type="ARBA" id="ARBA00022679"/>
    </source>
</evidence>
<dbReference type="InterPro" id="IPR027417">
    <property type="entry name" value="P-loop_NTPase"/>
</dbReference>
<evidence type="ECO:0000256" key="12">
    <source>
        <dbReference type="RuleBase" id="RU003784"/>
    </source>
</evidence>
<dbReference type="EMBL" id="AYYN01000140">
    <property type="protein sequence ID" value="KRM73632.1"/>
    <property type="molecule type" value="Genomic_DNA"/>
</dbReference>
<evidence type="ECO:0000256" key="3">
    <source>
        <dbReference type="ARBA" id="ARBA00005842"/>
    </source>
</evidence>
<protein>
    <recommendedName>
        <fullName evidence="10">tRNA dimethylallyltransferase</fullName>
        <ecNumber evidence="10">2.5.1.75</ecNumber>
    </recommendedName>
    <alternativeName>
        <fullName evidence="10">Dimethylallyl diphosphate:tRNA dimethylallyltransferase</fullName>
        <shortName evidence="10">DMAPP:tRNA dimethylallyltransferase</shortName>
        <shortName evidence="10">DMATase</shortName>
    </alternativeName>
    <alternativeName>
        <fullName evidence="10">Isopentenyl-diphosphate:tRNA isopentenyltransferase</fullName>
        <shortName evidence="10">IPP transferase</shortName>
        <shortName evidence="10">IPPT</shortName>
        <shortName evidence="10">IPTase</shortName>
    </alternativeName>
</protein>
<keyword evidence="8 10" id="KW-0460">Magnesium</keyword>
<evidence type="ECO:0000256" key="6">
    <source>
        <dbReference type="ARBA" id="ARBA00022741"/>
    </source>
</evidence>
<dbReference type="AlphaFoldDB" id="A0A0R2B2X1"/>
<evidence type="ECO:0000313" key="15">
    <source>
        <dbReference type="Proteomes" id="UP000051612"/>
    </source>
</evidence>
<dbReference type="PATRIC" id="fig|1423772.3.peg.974"/>
<feature type="region of interest" description="Interaction with substrate tRNA" evidence="10">
    <location>
        <begin position="162"/>
        <end position="166"/>
    </location>
</feature>
<evidence type="ECO:0000256" key="9">
    <source>
        <dbReference type="ARBA" id="ARBA00049563"/>
    </source>
</evidence>
<name>A0A0R2B2X1_9LACO</name>
<dbReference type="Pfam" id="PF01715">
    <property type="entry name" value="IPPT"/>
    <property type="match status" value="1"/>
</dbReference>
<feature type="binding site" evidence="10">
    <location>
        <begin position="10"/>
        <end position="17"/>
    </location>
    <ligand>
        <name>ATP</name>
        <dbReference type="ChEBI" id="CHEBI:30616"/>
    </ligand>
</feature>
<comment type="caution">
    <text evidence="10">Lacks conserved residue(s) required for the propagation of feature annotation.</text>
</comment>
<evidence type="ECO:0000256" key="1">
    <source>
        <dbReference type="ARBA" id="ARBA00001946"/>
    </source>
</evidence>
<dbReference type="GO" id="GO:0006400">
    <property type="term" value="P:tRNA modification"/>
    <property type="evidence" value="ECO:0007669"/>
    <property type="project" value="TreeGrafter"/>
</dbReference>
<dbReference type="PANTHER" id="PTHR11088:SF60">
    <property type="entry name" value="TRNA DIMETHYLALLYLTRANSFERASE"/>
    <property type="match status" value="1"/>
</dbReference>
<comment type="function">
    <text evidence="2 10 12">Catalyzes the transfer of a dimethylallyl group onto the adenine at position 37 in tRNAs that read codons beginning with uridine, leading to the formation of N6-(dimethylallyl)adenosine (i(6)A).</text>
</comment>
<comment type="caution">
    <text evidence="14">The sequence shown here is derived from an EMBL/GenBank/DDBJ whole genome shotgun (WGS) entry which is preliminary data.</text>
</comment>
<feature type="site" description="Interaction with substrate tRNA" evidence="10">
    <location>
        <position position="126"/>
    </location>
</feature>
<feature type="site" description="Interaction with substrate tRNA" evidence="10">
    <location>
        <position position="101"/>
    </location>
</feature>
<dbReference type="InterPro" id="IPR039657">
    <property type="entry name" value="Dimethylallyltransferase"/>
</dbReference>
<comment type="similarity">
    <text evidence="3 10 13">Belongs to the IPP transferase family.</text>
</comment>
<dbReference type="Proteomes" id="UP000051612">
    <property type="component" value="Unassembled WGS sequence"/>
</dbReference>
<dbReference type="GO" id="GO:0005524">
    <property type="term" value="F:ATP binding"/>
    <property type="evidence" value="ECO:0007669"/>
    <property type="project" value="UniProtKB-UniRule"/>
</dbReference>
<gene>
    <name evidence="10" type="primary">miaA</name>
    <name evidence="14" type="ORF">FC48_GL000900</name>
</gene>
<keyword evidence="6 10" id="KW-0547">Nucleotide-binding</keyword>
<comment type="cofactor">
    <cofactor evidence="1 10">
        <name>Mg(2+)</name>
        <dbReference type="ChEBI" id="CHEBI:18420"/>
    </cofactor>
</comment>
<dbReference type="Gene3D" id="3.40.50.300">
    <property type="entry name" value="P-loop containing nucleotide triphosphate hydrolases"/>
    <property type="match status" value="1"/>
</dbReference>
<evidence type="ECO:0000256" key="11">
    <source>
        <dbReference type="RuleBase" id="RU003783"/>
    </source>
</evidence>